<sequence length="150" mass="16228">MPCPQFLAFLVWACGLQHFSALKLHLFWDLNNCGGLADCWDAPCAAVCPPISPALHCAVYPVLHLFRQSDAAKGGCSMGFYGGFGGSLAGYPLLQHVHTNPACLLCVYSERCGPTTFMYLLFSPPDGIFFLPHRSTATQVACNFVTVVIP</sequence>
<name>A0A6T2IGB2_9EUGL</name>
<keyword evidence="1" id="KW-0732">Signal</keyword>
<evidence type="ECO:0000313" key="2">
    <source>
        <dbReference type="EMBL" id="CAE0834536.1"/>
    </source>
</evidence>
<dbReference type="EMBL" id="HBJA01133384">
    <property type="protein sequence ID" value="CAE0834537.1"/>
    <property type="molecule type" value="Transcribed_RNA"/>
</dbReference>
<evidence type="ECO:0008006" key="4">
    <source>
        <dbReference type="Google" id="ProtNLM"/>
    </source>
</evidence>
<gene>
    <name evidence="2" type="ORF">EGYM00163_LOCUS45836</name>
    <name evidence="3" type="ORF">EGYM00163_LOCUS45837</name>
</gene>
<reference evidence="3" key="1">
    <citation type="submission" date="2021-01" db="EMBL/GenBank/DDBJ databases">
        <authorList>
            <person name="Corre E."/>
            <person name="Pelletier E."/>
            <person name="Niang G."/>
            <person name="Scheremetjew M."/>
            <person name="Finn R."/>
            <person name="Kale V."/>
            <person name="Holt S."/>
            <person name="Cochrane G."/>
            <person name="Meng A."/>
            <person name="Brown T."/>
            <person name="Cohen L."/>
        </authorList>
    </citation>
    <scope>NUCLEOTIDE SEQUENCE</scope>
    <source>
        <strain evidence="3">CCMP1594</strain>
    </source>
</reference>
<accession>A0A6T2IGB2</accession>
<evidence type="ECO:0000313" key="3">
    <source>
        <dbReference type="EMBL" id="CAE0834537.1"/>
    </source>
</evidence>
<proteinExistence type="predicted"/>
<evidence type="ECO:0000256" key="1">
    <source>
        <dbReference type="SAM" id="SignalP"/>
    </source>
</evidence>
<dbReference type="AlphaFoldDB" id="A0A6T2IGB2"/>
<organism evidence="3">
    <name type="scientific">Eutreptiella gymnastica</name>
    <dbReference type="NCBI Taxonomy" id="73025"/>
    <lineage>
        <taxon>Eukaryota</taxon>
        <taxon>Discoba</taxon>
        <taxon>Euglenozoa</taxon>
        <taxon>Euglenida</taxon>
        <taxon>Spirocuta</taxon>
        <taxon>Euglenophyceae</taxon>
        <taxon>Eutreptiales</taxon>
        <taxon>Eutreptiaceae</taxon>
        <taxon>Eutreptiella</taxon>
    </lineage>
</organism>
<feature type="chain" id="PRO_5036393621" description="Secreted protein" evidence="1">
    <location>
        <begin position="22"/>
        <end position="150"/>
    </location>
</feature>
<feature type="signal peptide" evidence="1">
    <location>
        <begin position="1"/>
        <end position="21"/>
    </location>
</feature>
<protein>
    <recommendedName>
        <fullName evidence="4">Secreted protein</fullName>
    </recommendedName>
</protein>
<dbReference type="EMBL" id="HBJA01133382">
    <property type="protein sequence ID" value="CAE0834536.1"/>
    <property type="molecule type" value="Transcribed_RNA"/>
</dbReference>